<protein>
    <submittedName>
        <fullName evidence="1">Uncharacterized protein</fullName>
    </submittedName>
</protein>
<dbReference type="EMBL" id="MN739010">
    <property type="protein sequence ID" value="QHT34822.1"/>
    <property type="molecule type" value="Genomic_DNA"/>
</dbReference>
<proteinExistence type="predicted"/>
<reference evidence="1" key="1">
    <citation type="journal article" date="2020" name="Nature">
        <title>Giant virus diversity and host interactions through global metagenomics.</title>
        <authorList>
            <person name="Schulz F."/>
            <person name="Roux S."/>
            <person name="Paez-Espino D."/>
            <person name="Jungbluth S."/>
            <person name="Walsh D.A."/>
            <person name="Denef V.J."/>
            <person name="McMahon K.D."/>
            <person name="Konstantinidis K.T."/>
            <person name="Eloe-Fadrosh E.A."/>
            <person name="Kyrpides N.C."/>
            <person name="Woyke T."/>
        </authorList>
    </citation>
    <scope>NUCLEOTIDE SEQUENCE</scope>
    <source>
        <strain evidence="1">GVMAG-M-3300009164-40</strain>
    </source>
</reference>
<name>A0A6C0F1A6_9ZZZZ</name>
<evidence type="ECO:0000313" key="1">
    <source>
        <dbReference type="EMBL" id="QHT34822.1"/>
    </source>
</evidence>
<dbReference type="AlphaFoldDB" id="A0A6C0F1A6"/>
<accession>A0A6C0F1A6</accession>
<sequence length="137" mass="16063">MKSRVSVPALTQIILNDSDYFEIAEQYTELHKKFNPSGFYNTISLWVEMIISPIISFVMMILNQEPPGILNMLSLHKTITLWQEWFEYQSLKHAVHGWMNIVRSIGGPFIATNDPDYHAYVYADTMQRIHYSFFPKN</sequence>
<organism evidence="1">
    <name type="scientific">viral metagenome</name>
    <dbReference type="NCBI Taxonomy" id="1070528"/>
    <lineage>
        <taxon>unclassified sequences</taxon>
        <taxon>metagenomes</taxon>
        <taxon>organismal metagenomes</taxon>
    </lineage>
</organism>